<keyword evidence="5" id="KW-0812">Transmembrane</keyword>
<name>A0ABR2CMC5_9ROSI</name>
<feature type="transmembrane region" description="Helical" evidence="5">
    <location>
        <begin position="194"/>
        <end position="216"/>
    </location>
</feature>
<evidence type="ECO:0000256" key="2">
    <source>
        <dbReference type="ARBA" id="ARBA00022763"/>
    </source>
</evidence>
<proteinExistence type="predicted"/>
<dbReference type="PANTHER" id="PTHR12663:SF3">
    <property type="entry name" value="SISTER CHROMATID COHESION PROTEIN PDS5 HOMOLOG C"/>
    <property type="match status" value="1"/>
</dbReference>
<keyword evidence="5" id="KW-1133">Transmembrane helix</keyword>
<keyword evidence="3" id="KW-0234">DNA repair</keyword>
<evidence type="ECO:0000313" key="7">
    <source>
        <dbReference type="Proteomes" id="UP001472677"/>
    </source>
</evidence>
<organism evidence="6 7">
    <name type="scientific">Hibiscus sabdariffa</name>
    <name type="common">roselle</name>
    <dbReference type="NCBI Taxonomy" id="183260"/>
    <lineage>
        <taxon>Eukaryota</taxon>
        <taxon>Viridiplantae</taxon>
        <taxon>Streptophyta</taxon>
        <taxon>Embryophyta</taxon>
        <taxon>Tracheophyta</taxon>
        <taxon>Spermatophyta</taxon>
        <taxon>Magnoliopsida</taxon>
        <taxon>eudicotyledons</taxon>
        <taxon>Gunneridae</taxon>
        <taxon>Pentapetalae</taxon>
        <taxon>rosids</taxon>
        <taxon>malvids</taxon>
        <taxon>Malvales</taxon>
        <taxon>Malvaceae</taxon>
        <taxon>Malvoideae</taxon>
        <taxon>Hibiscus</taxon>
    </lineage>
</organism>
<dbReference type="Proteomes" id="UP001472677">
    <property type="component" value="Unassembled WGS sequence"/>
</dbReference>
<evidence type="ECO:0000313" key="6">
    <source>
        <dbReference type="EMBL" id="KAK8520801.1"/>
    </source>
</evidence>
<keyword evidence="5" id="KW-0472">Membrane</keyword>
<evidence type="ECO:0000256" key="3">
    <source>
        <dbReference type="ARBA" id="ARBA00023204"/>
    </source>
</evidence>
<reference evidence="6 7" key="1">
    <citation type="journal article" date="2024" name="G3 (Bethesda)">
        <title>Genome assembly of Hibiscus sabdariffa L. provides insights into metabolisms of medicinal natural products.</title>
        <authorList>
            <person name="Kim T."/>
        </authorList>
    </citation>
    <scope>NUCLEOTIDE SEQUENCE [LARGE SCALE GENOMIC DNA]</scope>
    <source>
        <strain evidence="6">TK-2024</strain>
        <tissue evidence="6">Old leaves</tissue>
    </source>
</reference>
<dbReference type="PANTHER" id="PTHR12663">
    <property type="entry name" value="ANDROGEN INDUCED INHIBITOR OF PROLIFERATION AS3 / PDS5-RELATED"/>
    <property type="match status" value="1"/>
</dbReference>
<gene>
    <name evidence="6" type="ORF">V6N12_004728</name>
</gene>
<sequence>MAAASGKKLELRLMEAGTRLVEPPSSVDELIPLLDKVAVAACISEITRITAPVDPYEDDQMRVFENIDYECFVKDHHPETISASMATIMTLVLLESGEASVELLSAILASVKRDDEEVHSVARGLALRVLENCGSKFKPNLMQAVQNSGISFDDYSSVVASICQVAPSAVVDQNDIVVEKCEVSNLFISSGHDYTNPFCVVVLCVFSLCIICNICGQRQPQYDEKMEDAAPQPENNITISSLMEYMVNY</sequence>
<comment type="subcellular location">
    <subcellularLocation>
        <location evidence="1">Nucleus</location>
    </subcellularLocation>
</comment>
<comment type="caution">
    <text evidence="6">The sequence shown here is derived from an EMBL/GenBank/DDBJ whole genome shotgun (WGS) entry which is preliminary data.</text>
</comment>
<keyword evidence="2" id="KW-0227">DNA damage</keyword>
<protein>
    <submittedName>
        <fullName evidence="6">Uncharacterized protein</fullName>
    </submittedName>
</protein>
<evidence type="ECO:0000256" key="4">
    <source>
        <dbReference type="ARBA" id="ARBA00023242"/>
    </source>
</evidence>
<evidence type="ECO:0000256" key="1">
    <source>
        <dbReference type="ARBA" id="ARBA00004123"/>
    </source>
</evidence>
<accession>A0ABR2CMC5</accession>
<evidence type="ECO:0000256" key="5">
    <source>
        <dbReference type="SAM" id="Phobius"/>
    </source>
</evidence>
<dbReference type="InterPro" id="IPR039776">
    <property type="entry name" value="Pds5"/>
</dbReference>
<keyword evidence="7" id="KW-1185">Reference proteome</keyword>
<dbReference type="EMBL" id="JBBPBM010000048">
    <property type="protein sequence ID" value="KAK8520801.1"/>
    <property type="molecule type" value="Genomic_DNA"/>
</dbReference>
<keyword evidence="4" id="KW-0539">Nucleus</keyword>